<keyword evidence="3" id="KW-1185">Reference proteome</keyword>
<sequence>MTPMRSIWKGMQQSDTKPGVDRKTLSDTLPLLPLTSDRLKDLSLPSETIRTTWIGHNTFLIQVCGLNIITDPVFVNHAGIGPLGPKRLVPVPCLIRDLPHIHLVIVSHNHYDHFSTVSLREIEDAHHPIYMIPPGDRNLLQKTIIGGSSPTKPSKPSSKEELSSSMPYFGADIEKGRMIVSPFPLMSVEDAARIQKSYFRSSRSEKKSRDLLDVNSRIFELHWYDQFVYDSSRGSFSIVASKISGSSEIVGSFTRPLSRDMYLNCIARDRDVYSKSHLSSLPSFSIMPASASHRSNRGMNDSERSLVCSFMMKIMGQERDPPRPFTIFFAGDTAYDTRMVDDWKEVLYASRFVPSSSSSSSSSSVPRPLGDIPLSLSSSPMISVSEVERSDEDDLLSEKRGTPGHSDASSGSDPSSSPLHSVEPDIFPAVDLALLPIGAYAPRAIFKTMHAAPEDTVRMMEALQPTQAIAMHWGTFILTMEPYLEPPRLSRELMEKAGLAERFFILQHGETKLFLK</sequence>
<proteinExistence type="predicted"/>
<dbReference type="InterPro" id="IPR036866">
    <property type="entry name" value="RibonucZ/Hydroxyglut_hydro"/>
</dbReference>
<comment type="caution">
    <text evidence="2">The sequence shown here is derived from an EMBL/GenBank/DDBJ whole genome shotgun (WGS) entry which is preliminary data.</text>
</comment>
<dbReference type="PANTHER" id="PTHR15032:SF4">
    <property type="entry name" value="N-ACYL-PHOSPHATIDYLETHANOLAMINE-HYDROLYZING PHOSPHOLIPASE D"/>
    <property type="match status" value="1"/>
</dbReference>
<reference evidence="2" key="1">
    <citation type="submission" date="2022-03" db="EMBL/GenBank/DDBJ databases">
        <title>Draft genome sequence of Aduncisulcus paluster, a free-living microaerophilic Fornicata.</title>
        <authorList>
            <person name="Yuyama I."/>
            <person name="Kume K."/>
            <person name="Tamura T."/>
            <person name="Inagaki Y."/>
            <person name="Hashimoto T."/>
        </authorList>
    </citation>
    <scope>NUCLEOTIDE SEQUENCE</scope>
    <source>
        <strain evidence="2">NY0171</strain>
    </source>
</reference>
<dbReference type="Proteomes" id="UP001057375">
    <property type="component" value="Unassembled WGS sequence"/>
</dbReference>
<feature type="region of interest" description="Disordered" evidence="1">
    <location>
        <begin position="143"/>
        <end position="163"/>
    </location>
</feature>
<dbReference type="PANTHER" id="PTHR15032">
    <property type="entry name" value="N-ACYL-PHOSPHATIDYLETHANOLAMINE-HYDROLYZING PHOSPHOLIPASE D"/>
    <property type="match status" value="1"/>
</dbReference>
<dbReference type="Gene3D" id="3.60.15.10">
    <property type="entry name" value="Ribonuclease Z/Hydroxyacylglutathione hydrolase-like"/>
    <property type="match status" value="2"/>
</dbReference>
<protein>
    <recommendedName>
        <fullName evidence="4">Metallo-beta-lactamase domain-containing protein</fullName>
    </recommendedName>
</protein>
<dbReference type="Pfam" id="PF13483">
    <property type="entry name" value="Lactamase_B_3"/>
    <property type="match status" value="1"/>
</dbReference>
<evidence type="ECO:0000256" key="1">
    <source>
        <dbReference type="SAM" id="MobiDB-lite"/>
    </source>
</evidence>
<feature type="region of interest" description="Disordered" evidence="1">
    <location>
        <begin position="383"/>
        <end position="420"/>
    </location>
</feature>
<evidence type="ECO:0000313" key="2">
    <source>
        <dbReference type="EMBL" id="GKT17682.1"/>
    </source>
</evidence>
<dbReference type="SUPFAM" id="SSF56281">
    <property type="entry name" value="Metallo-hydrolase/oxidoreductase"/>
    <property type="match status" value="1"/>
</dbReference>
<accession>A0ABQ5JUK9</accession>
<feature type="compositionally biased region" description="Low complexity" evidence="1">
    <location>
        <begin position="404"/>
        <end position="420"/>
    </location>
</feature>
<evidence type="ECO:0008006" key="4">
    <source>
        <dbReference type="Google" id="ProtNLM"/>
    </source>
</evidence>
<gene>
    <name evidence="2" type="ORF">ADUPG1_011158</name>
</gene>
<dbReference type="EMBL" id="BQXS01011870">
    <property type="protein sequence ID" value="GKT17682.1"/>
    <property type="molecule type" value="Genomic_DNA"/>
</dbReference>
<evidence type="ECO:0000313" key="3">
    <source>
        <dbReference type="Proteomes" id="UP001057375"/>
    </source>
</evidence>
<organism evidence="2 3">
    <name type="scientific">Aduncisulcus paluster</name>
    <dbReference type="NCBI Taxonomy" id="2918883"/>
    <lineage>
        <taxon>Eukaryota</taxon>
        <taxon>Metamonada</taxon>
        <taxon>Carpediemonas-like organisms</taxon>
        <taxon>Aduncisulcus</taxon>
    </lineage>
</organism>
<feature type="region of interest" description="Disordered" evidence="1">
    <location>
        <begin position="1"/>
        <end position="22"/>
    </location>
</feature>
<name>A0ABQ5JUK9_9EUKA</name>